<dbReference type="EMBL" id="JBFOCI010000001">
    <property type="protein sequence ID" value="MEW9804809.1"/>
    <property type="molecule type" value="Genomic_DNA"/>
</dbReference>
<dbReference type="Proteomes" id="UP001556196">
    <property type="component" value="Unassembled WGS sequence"/>
</dbReference>
<dbReference type="RefSeq" id="WP_367721871.1">
    <property type="nucleotide sequence ID" value="NZ_JBFOCH010000006.1"/>
</dbReference>
<dbReference type="PRINTS" id="PR00080">
    <property type="entry name" value="SDRFAMILY"/>
</dbReference>
<name>A0ABV3QUQ4_9HYPH</name>
<evidence type="ECO:0000313" key="2">
    <source>
        <dbReference type="EMBL" id="MEW9804809.1"/>
    </source>
</evidence>
<dbReference type="NCBIfam" id="NF004847">
    <property type="entry name" value="PRK06198.1"/>
    <property type="match status" value="1"/>
</dbReference>
<dbReference type="InterPro" id="IPR057326">
    <property type="entry name" value="KR_dom"/>
</dbReference>
<dbReference type="InterPro" id="IPR036291">
    <property type="entry name" value="NAD(P)-bd_dom_sf"/>
</dbReference>
<dbReference type="PROSITE" id="PS00061">
    <property type="entry name" value="ADH_SHORT"/>
    <property type="match status" value="1"/>
</dbReference>
<protein>
    <submittedName>
        <fullName evidence="2">SDR family oxidoreductase</fullName>
    </submittedName>
</protein>
<accession>A0ABV3QUQ4</accession>
<comment type="caution">
    <text evidence="2">The sequence shown here is derived from an EMBL/GenBank/DDBJ whole genome shotgun (WGS) entry which is preliminary data.</text>
</comment>
<dbReference type="InterPro" id="IPR020904">
    <property type="entry name" value="Sc_DH/Rdtase_CS"/>
</dbReference>
<dbReference type="SMART" id="SM00822">
    <property type="entry name" value="PKS_KR"/>
    <property type="match status" value="1"/>
</dbReference>
<dbReference type="PANTHER" id="PTHR43975">
    <property type="entry name" value="ZGC:101858"/>
    <property type="match status" value="1"/>
</dbReference>
<gene>
    <name evidence="2" type="ORF">ABUE31_02265</name>
</gene>
<organism evidence="2 3">
    <name type="scientific">Mesorhizobium marinum</name>
    <dbReference type="NCBI Taxonomy" id="3228790"/>
    <lineage>
        <taxon>Bacteria</taxon>
        <taxon>Pseudomonadati</taxon>
        <taxon>Pseudomonadota</taxon>
        <taxon>Alphaproteobacteria</taxon>
        <taxon>Hyphomicrobiales</taxon>
        <taxon>Phyllobacteriaceae</taxon>
        <taxon>Mesorhizobium</taxon>
    </lineage>
</organism>
<evidence type="ECO:0000259" key="1">
    <source>
        <dbReference type="SMART" id="SM00822"/>
    </source>
</evidence>
<reference evidence="2 3" key="1">
    <citation type="submission" date="2024-06" db="EMBL/GenBank/DDBJ databases">
        <authorList>
            <person name="Tuo L."/>
        </authorList>
    </citation>
    <scope>NUCLEOTIDE SEQUENCE [LARGE SCALE GENOMIC DNA]</scope>
    <source>
        <strain evidence="2 3">ZMM04-5</strain>
    </source>
</reference>
<dbReference type="InterPro" id="IPR002347">
    <property type="entry name" value="SDR_fam"/>
</dbReference>
<dbReference type="SUPFAM" id="SSF51735">
    <property type="entry name" value="NAD(P)-binding Rossmann-fold domains"/>
    <property type="match status" value="1"/>
</dbReference>
<dbReference type="Pfam" id="PF13561">
    <property type="entry name" value="adh_short_C2"/>
    <property type="match status" value="1"/>
</dbReference>
<evidence type="ECO:0000313" key="3">
    <source>
        <dbReference type="Proteomes" id="UP001556196"/>
    </source>
</evidence>
<dbReference type="PRINTS" id="PR00081">
    <property type="entry name" value="GDHRDH"/>
</dbReference>
<dbReference type="Gene3D" id="3.40.50.720">
    <property type="entry name" value="NAD(P)-binding Rossmann-like Domain"/>
    <property type="match status" value="1"/>
</dbReference>
<proteinExistence type="predicted"/>
<keyword evidence="3" id="KW-1185">Reference proteome</keyword>
<sequence length="261" mass="27250">MNLSLAGQVLVVTGSTQGVGRSVALEAAANGVEALLITGRDPARGAAVVAEAEALGAKAHFAAVDLADAGAADMIADAAIRRFGRIDALVNAAGLTDRGSMVSADPALWDKLFVVNAKTPFFLMQRAINDMRARKKPGAIVNILSINVHGGATDLTVYSASKAALALVTRNAAQAHRFDRIRINGINMGWADTPAERVMHAETLGKGPDWLAEQAAVQPFGRLLAPEDVARLTHFLLSPASEPMTGSVIDQEQSAIGPRDA</sequence>
<feature type="domain" description="Ketoreductase" evidence="1">
    <location>
        <begin position="8"/>
        <end position="193"/>
    </location>
</feature>
<dbReference type="PANTHER" id="PTHR43975:SF2">
    <property type="entry name" value="EG:BACR7A4.14 PROTEIN-RELATED"/>
    <property type="match status" value="1"/>
</dbReference>
<dbReference type="CDD" id="cd05233">
    <property type="entry name" value="SDR_c"/>
    <property type="match status" value="1"/>
</dbReference>